<gene>
    <name evidence="1" type="ORF">B4U80_11707</name>
</gene>
<dbReference type="Gene3D" id="1.10.10.60">
    <property type="entry name" value="Homeodomain-like"/>
    <property type="match status" value="1"/>
</dbReference>
<proteinExistence type="predicted"/>
<keyword evidence="2" id="KW-1185">Reference proteome</keyword>
<reference evidence="1 2" key="1">
    <citation type="journal article" date="2018" name="Gigascience">
        <title>Genomes of trombidid mites reveal novel predicted allergens and laterally-transferred genes associated with secondary metabolism.</title>
        <authorList>
            <person name="Dong X."/>
            <person name="Chaisiri K."/>
            <person name="Xia D."/>
            <person name="Armstrong S.D."/>
            <person name="Fang Y."/>
            <person name="Donnelly M.J."/>
            <person name="Kadowaki T."/>
            <person name="McGarry J.W."/>
            <person name="Darby A.C."/>
            <person name="Makepeace B.L."/>
        </authorList>
    </citation>
    <scope>NUCLEOTIDE SEQUENCE [LARGE SCALE GENOMIC DNA]</scope>
    <source>
        <strain evidence="1">UoL-UT</strain>
    </source>
</reference>
<sequence>MEKKRKKYKALTIEEKVKLLHYLENHSQNEASRHFEIGIGTVNRTSQQKDELLNRYYGNDVSMKQRRVRHTQNDDINKDMLEWFKRARQASVELSDSATELISQALLEKVSEVTNTVIDPDSLNFDDHLIVASTTTNPIEIVDEILEEENFEESNIVLTETGEEMLEVEVEQVKCPSINEVKNAINLIKIFALEKCDSMLDGVQKLEDSVLEMVVNRSCGTHQSVITDFFNKKP</sequence>
<dbReference type="OrthoDB" id="6721012at2759"/>
<name>A0A443S3K6_9ACAR</name>
<dbReference type="EMBL" id="NCKV01009826">
    <property type="protein sequence ID" value="RWS22107.1"/>
    <property type="molecule type" value="Genomic_DNA"/>
</dbReference>
<organism evidence="1 2">
    <name type="scientific">Leptotrombidium deliense</name>
    <dbReference type="NCBI Taxonomy" id="299467"/>
    <lineage>
        <taxon>Eukaryota</taxon>
        <taxon>Metazoa</taxon>
        <taxon>Ecdysozoa</taxon>
        <taxon>Arthropoda</taxon>
        <taxon>Chelicerata</taxon>
        <taxon>Arachnida</taxon>
        <taxon>Acari</taxon>
        <taxon>Acariformes</taxon>
        <taxon>Trombidiformes</taxon>
        <taxon>Prostigmata</taxon>
        <taxon>Anystina</taxon>
        <taxon>Parasitengona</taxon>
        <taxon>Trombiculoidea</taxon>
        <taxon>Trombiculidae</taxon>
        <taxon>Leptotrombidium</taxon>
    </lineage>
</organism>
<dbReference type="AlphaFoldDB" id="A0A443S3K6"/>
<accession>A0A443S3K6</accession>
<dbReference type="VEuPathDB" id="VectorBase:LDEU009933"/>
<evidence type="ECO:0000313" key="1">
    <source>
        <dbReference type="EMBL" id="RWS22107.1"/>
    </source>
</evidence>
<comment type="caution">
    <text evidence="1">The sequence shown here is derived from an EMBL/GenBank/DDBJ whole genome shotgun (WGS) entry which is preliminary data.</text>
</comment>
<dbReference type="Proteomes" id="UP000288716">
    <property type="component" value="Unassembled WGS sequence"/>
</dbReference>
<evidence type="ECO:0000313" key="2">
    <source>
        <dbReference type="Proteomes" id="UP000288716"/>
    </source>
</evidence>
<protein>
    <submittedName>
        <fullName evidence="1">Tigger transposable element derived 6-like protein</fullName>
    </submittedName>
</protein>